<dbReference type="AlphaFoldDB" id="A0A1I3C239"/>
<evidence type="ECO:0000313" key="1">
    <source>
        <dbReference type="EMBL" id="SFH68269.1"/>
    </source>
</evidence>
<proteinExistence type="predicted"/>
<evidence type="ECO:0000313" key="2">
    <source>
        <dbReference type="Proteomes" id="UP000199287"/>
    </source>
</evidence>
<dbReference type="RefSeq" id="WP_093370341.1">
    <property type="nucleotide sequence ID" value="NZ_FOQA01000002.1"/>
</dbReference>
<evidence type="ECO:0008006" key="3">
    <source>
        <dbReference type="Google" id="ProtNLM"/>
    </source>
</evidence>
<dbReference type="EMBL" id="FOQA01000002">
    <property type="protein sequence ID" value="SFH68269.1"/>
    <property type="molecule type" value="Genomic_DNA"/>
</dbReference>
<reference evidence="2" key="1">
    <citation type="submission" date="2016-10" db="EMBL/GenBank/DDBJ databases">
        <authorList>
            <person name="Varghese N."/>
            <person name="Submissions S."/>
        </authorList>
    </citation>
    <scope>NUCLEOTIDE SEQUENCE [LARGE SCALE GENOMIC DNA]</scope>
    <source>
        <strain evidence="2">Z-7934</strain>
    </source>
</reference>
<dbReference type="STRING" id="69895.SAMN05192551_102146"/>
<dbReference type="Proteomes" id="UP000199287">
    <property type="component" value="Unassembled WGS sequence"/>
</dbReference>
<name>A0A1I3C239_9FIRM</name>
<accession>A0A1I3C239</accession>
<keyword evidence="2" id="KW-1185">Reference proteome</keyword>
<gene>
    <name evidence="1" type="ORF">SAMN05192551_102146</name>
</gene>
<protein>
    <recommendedName>
        <fullName evidence="3">Peptidase family U32</fullName>
    </recommendedName>
</protein>
<organism evidence="1 2">
    <name type="scientific">Tindallia magadiensis</name>
    <dbReference type="NCBI Taxonomy" id="69895"/>
    <lineage>
        <taxon>Bacteria</taxon>
        <taxon>Bacillati</taxon>
        <taxon>Bacillota</taxon>
        <taxon>Clostridia</taxon>
        <taxon>Peptostreptococcales</taxon>
        <taxon>Tindalliaceae</taxon>
        <taxon>Tindallia</taxon>
    </lineage>
</organism>
<sequence length="312" mass="34743">MTMKAIEKYIQEKTNFPLKDLHDMPSSKVTFEGGAHYRMEVPGIENAANFEVLVKEAEARKVPIHRVIGTVGGSAVLDKQELKHYAQIGADAKMETLVNPVPTRAWDTGKQYGTPEGYVSGMRVRGQDNLYMWLREVSRCIDAGIRGFLIPDEGMLYLANKLRADGVIPADVKFKVSVFAGHGNAVGAKMLEELGADSFNPLADLSLAMFASIRSVTDIPLDVYMSIVDSMGGNQRHVEADEIARICAPVYFKFEPGKNECDLYNAWHDDATLNHLVKVKVRMAQVCKEWCDDSDYDLIFNDHTDDLAIPKP</sequence>
<dbReference type="OrthoDB" id="244056at2"/>